<protein>
    <submittedName>
        <fullName evidence="7">Regulatory Fis family protein</fullName>
    </submittedName>
</protein>
<proteinExistence type="predicted"/>
<dbReference type="RefSeq" id="WP_110472467.1">
    <property type="nucleotide sequence ID" value="NZ_QJSP01000022.1"/>
</dbReference>
<keyword evidence="4" id="KW-0238">DNA-binding</keyword>
<dbReference type="InterPro" id="IPR009057">
    <property type="entry name" value="Homeodomain-like_sf"/>
</dbReference>
<dbReference type="Gene3D" id="1.10.8.60">
    <property type="match status" value="1"/>
</dbReference>
<dbReference type="SUPFAM" id="SSF52540">
    <property type="entry name" value="P-loop containing nucleoside triphosphate hydrolases"/>
    <property type="match status" value="1"/>
</dbReference>
<dbReference type="Pfam" id="PF25601">
    <property type="entry name" value="AAA_lid_14"/>
    <property type="match status" value="1"/>
</dbReference>
<dbReference type="GO" id="GO:0006355">
    <property type="term" value="P:regulation of DNA-templated transcription"/>
    <property type="evidence" value="ECO:0007669"/>
    <property type="project" value="InterPro"/>
</dbReference>
<evidence type="ECO:0000313" key="8">
    <source>
        <dbReference type="Proteomes" id="UP000247591"/>
    </source>
</evidence>
<evidence type="ECO:0000259" key="6">
    <source>
        <dbReference type="PROSITE" id="PS50045"/>
    </source>
</evidence>
<evidence type="ECO:0000256" key="5">
    <source>
        <dbReference type="ARBA" id="ARBA00023163"/>
    </source>
</evidence>
<evidence type="ECO:0000256" key="3">
    <source>
        <dbReference type="ARBA" id="ARBA00023015"/>
    </source>
</evidence>
<dbReference type="InterPro" id="IPR027417">
    <property type="entry name" value="P-loop_NTPase"/>
</dbReference>
<gene>
    <name evidence="7" type="ORF">DFR67_12233</name>
</gene>
<feature type="domain" description="Sigma-54 factor interaction" evidence="6">
    <location>
        <begin position="451"/>
        <end position="512"/>
    </location>
</feature>
<dbReference type="PRINTS" id="PR01590">
    <property type="entry name" value="HTHFIS"/>
</dbReference>
<keyword evidence="8" id="KW-1185">Reference proteome</keyword>
<keyword evidence="3" id="KW-0805">Transcription regulation</keyword>
<sequence length="589" mass="64635">MALDERTRTLLQVRERFLSGDAEVHNGVVRGEIMQSWRRSMMYGLEPERSRPVHEKNAAPNEHLLTVAGPIIEARRATLVDSFSSLTITDSEGQVLQRCVEDSRLTRRLDQHDVLPGFSFAETSVGTNSGGMVLETGRASMVAGPEHFFEQSLQLTCAGAPITHPVSKRIIGTLNLTCRYEDTSPIMLSWVREVAAAIERELAVVATRREHLLFNAFLSDNRDSRHPVICLDQHTVISNAAASRIVSTADQPILWEHAARAMAVNTTTEVRSLTLSDGSFVDVHVTPVSDGPELVGALMRVKPVSDSAAPLPTFRKSVLPGLVGNSSAWQRLCDKATAVTELSTLAVGEAGTGKFAVLTSMLGTSASVIDARAYRSDQSQEWLSAVHSASCDGESPVILRHLELIDDDVQRTVASSLAVARDRGVPVAATMTTDEAGNAAIPLVEWFDCVLEVPPLAERFDDLPLLLDTFSARYSDSDRKVHWMSDAVQTLSRLDWDRNVASIETLVRTLLRTGHRDYIGAQDLPSDYRVRASRRRLAGLEQVEARAIINALRETRGNKRLAADKLGIARSTLYRKVRALGIDLSSTNF</sequence>
<dbReference type="Pfam" id="PF02954">
    <property type="entry name" value="HTH_8"/>
    <property type="match status" value="1"/>
</dbReference>
<dbReference type="Gene3D" id="1.10.10.60">
    <property type="entry name" value="Homeodomain-like"/>
    <property type="match status" value="1"/>
</dbReference>
<reference evidence="7 8" key="1">
    <citation type="submission" date="2018-06" db="EMBL/GenBank/DDBJ databases">
        <title>Genomic Encyclopedia of Type Strains, Phase IV (KMG-IV): sequencing the most valuable type-strain genomes for metagenomic binning, comparative biology and taxonomic classification.</title>
        <authorList>
            <person name="Goeker M."/>
        </authorList>
    </citation>
    <scope>NUCLEOTIDE SEQUENCE [LARGE SCALE GENOMIC DNA]</scope>
    <source>
        <strain evidence="7 8">DSM 45521</strain>
    </source>
</reference>
<dbReference type="SUPFAM" id="SSF46689">
    <property type="entry name" value="Homeodomain-like"/>
    <property type="match status" value="1"/>
</dbReference>
<dbReference type="InterPro" id="IPR058031">
    <property type="entry name" value="AAA_lid_NorR"/>
</dbReference>
<dbReference type="InterPro" id="IPR002197">
    <property type="entry name" value="HTH_Fis"/>
</dbReference>
<dbReference type="PROSITE" id="PS50045">
    <property type="entry name" value="SIGMA54_INTERACT_4"/>
    <property type="match status" value="1"/>
</dbReference>
<dbReference type="Proteomes" id="UP000247591">
    <property type="component" value="Unassembled WGS sequence"/>
</dbReference>
<dbReference type="InterPro" id="IPR002078">
    <property type="entry name" value="Sigma_54_int"/>
</dbReference>
<evidence type="ECO:0000313" key="7">
    <source>
        <dbReference type="EMBL" id="PYE12449.1"/>
    </source>
</evidence>
<name>A0A318RF76_WILLI</name>
<accession>A0A318RF76</accession>
<dbReference type="InterPro" id="IPR003018">
    <property type="entry name" value="GAF"/>
</dbReference>
<dbReference type="OrthoDB" id="5496274at2"/>
<keyword evidence="5" id="KW-0804">Transcription</keyword>
<keyword evidence="2" id="KW-0067">ATP-binding</keyword>
<dbReference type="GO" id="GO:0005524">
    <property type="term" value="F:ATP binding"/>
    <property type="evidence" value="ECO:0007669"/>
    <property type="project" value="UniProtKB-KW"/>
</dbReference>
<evidence type="ECO:0000256" key="4">
    <source>
        <dbReference type="ARBA" id="ARBA00023125"/>
    </source>
</evidence>
<dbReference type="Gene3D" id="3.30.450.40">
    <property type="match status" value="1"/>
</dbReference>
<organism evidence="7 8">
    <name type="scientific">Williamsia limnetica</name>
    <dbReference type="NCBI Taxonomy" id="882452"/>
    <lineage>
        <taxon>Bacteria</taxon>
        <taxon>Bacillati</taxon>
        <taxon>Actinomycetota</taxon>
        <taxon>Actinomycetes</taxon>
        <taxon>Mycobacteriales</taxon>
        <taxon>Nocardiaceae</taxon>
        <taxon>Williamsia</taxon>
    </lineage>
</organism>
<dbReference type="Pfam" id="PF01590">
    <property type="entry name" value="GAF"/>
    <property type="match status" value="1"/>
</dbReference>
<dbReference type="PANTHER" id="PTHR32071">
    <property type="entry name" value="TRANSCRIPTIONAL REGULATORY PROTEIN"/>
    <property type="match status" value="1"/>
</dbReference>
<keyword evidence="1" id="KW-0547">Nucleotide-binding</keyword>
<evidence type="ECO:0000256" key="2">
    <source>
        <dbReference type="ARBA" id="ARBA00022840"/>
    </source>
</evidence>
<dbReference type="AlphaFoldDB" id="A0A318RF76"/>
<comment type="caution">
    <text evidence="7">The sequence shown here is derived from an EMBL/GenBank/DDBJ whole genome shotgun (WGS) entry which is preliminary data.</text>
</comment>
<dbReference type="GO" id="GO:0043565">
    <property type="term" value="F:sequence-specific DNA binding"/>
    <property type="evidence" value="ECO:0007669"/>
    <property type="project" value="InterPro"/>
</dbReference>
<dbReference type="InterPro" id="IPR029016">
    <property type="entry name" value="GAF-like_dom_sf"/>
</dbReference>
<evidence type="ECO:0000256" key="1">
    <source>
        <dbReference type="ARBA" id="ARBA00022741"/>
    </source>
</evidence>
<dbReference type="EMBL" id="QJSP01000022">
    <property type="protein sequence ID" value="PYE12449.1"/>
    <property type="molecule type" value="Genomic_DNA"/>
</dbReference>